<protein>
    <submittedName>
        <fullName evidence="1">Uncharacterized protein</fullName>
    </submittedName>
</protein>
<evidence type="ECO:0000313" key="2">
    <source>
        <dbReference type="Proteomes" id="UP000423525"/>
    </source>
</evidence>
<accession>A0A6I8MB71</accession>
<dbReference type="KEGG" id="crf:FRC0190_00065"/>
<gene>
    <name evidence="1" type="ORF">FRC0190_00065</name>
</gene>
<organism evidence="1 2">
    <name type="scientific">Corynebacterium rouxii</name>
    <dbReference type="NCBI Taxonomy" id="2719119"/>
    <lineage>
        <taxon>Bacteria</taxon>
        <taxon>Bacillati</taxon>
        <taxon>Actinomycetota</taxon>
        <taxon>Actinomycetes</taxon>
        <taxon>Mycobacteriales</taxon>
        <taxon>Corynebacteriaceae</taxon>
        <taxon>Corynebacterium</taxon>
    </lineage>
</organism>
<sequence length="69" mass="7645">MTDGSSLCALSAVMGRFRSVWILTNCVSFRDLMAVRFVAKASFVVSVTVVIEAQSRITAKWRGGMFILR</sequence>
<evidence type="ECO:0000313" key="1">
    <source>
        <dbReference type="EMBL" id="VZH84018.1"/>
    </source>
</evidence>
<dbReference type="Proteomes" id="UP000423525">
    <property type="component" value="Chromosome"/>
</dbReference>
<reference evidence="1 2" key="1">
    <citation type="submission" date="2019-11" db="EMBL/GenBank/DDBJ databases">
        <authorList>
            <person name="Brisse S."/>
        </authorList>
    </citation>
    <scope>NUCLEOTIDE SEQUENCE [LARGE SCALE GENOMIC DNA]</scope>
    <source>
        <strain evidence="1">FRC0190</strain>
    </source>
</reference>
<dbReference type="AlphaFoldDB" id="A0A6I8MB71"/>
<dbReference type="EMBL" id="LR738855">
    <property type="protein sequence ID" value="VZH84018.1"/>
    <property type="molecule type" value="Genomic_DNA"/>
</dbReference>
<name>A0A6I8MB71_9CORY</name>
<proteinExistence type="predicted"/>